<dbReference type="Proteomes" id="UP000834106">
    <property type="component" value="Chromosome 5"/>
</dbReference>
<evidence type="ECO:0000256" key="14">
    <source>
        <dbReference type="ARBA" id="ARBA00024209"/>
    </source>
</evidence>
<dbReference type="InterPro" id="IPR025287">
    <property type="entry name" value="WAK_GUB"/>
</dbReference>
<evidence type="ECO:0000256" key="9">
    <source>
        <dbReference type="ARBA" id="ARBA00022771"/>
    </source>
</evidence>
<evidence type="ECO:0000256" key="3">
    <source>
        <dbReference type="ARBA" id="ARBA00004906"/>
    </source>
</evidence>
<keyword evidence="11" id="KW-0862">Zinc</keyword>
<sequence length="319" mass="36583">MSIFICYKFFFLFFPLLVVGLDDCTTTRCSKGGPTIRFPFRNKFLQPEHCGYPGFDLYCDKSKTVLELPFSVKVEVKKIDYASQEIHLHGLDGCLPQKLLYLNLSASPFQFLEDDRLSNYVMFNCTAVERKIYNNIPCLGVPGYQVYCIPSYSHSDDYDLTSCIKIREISSVLWYTLDQHDLHLKWSEPYCGKCEAQGNICSLDTNKSRTQCTNKPKTHRSEQRGDLINAGATLGAFLSVGSLVVFYYVYSSSRMKKKNRATIEKFLEDYRALKPTRFSYAEIRNITNQIQNEEKSVAKQGKKFTWGTEALLTATKKTT</sequence>
<dbReference type="PANTHER" id="PTHR46279:SF9">
    <property type="entry name" value="OS01G0116300 PROTEIN"/>
    <property type="match status" value="1"/>
</dbReference>
<name>A0AAD2DPR0_9LAMI</name>
<keyword evidence="6 15" id="KW-0812">Transmembrane</keyword>
<accession>A0AAD2DPR0</accession>
<dbReference type="PANTHER" id="PTHR46279">
    <property type="entry name" value="RING/U-BOX SUPERFAMILY PROTEIN"/>
    <property type="match status" value="1"/>
</dbReference>
<dbReference type="GO" id="GO:0030247">
    <property type="term" value="F:polysaccharide binding"/>
    <property type="evidence" value="ECO:0007669"/>
    <property type="project" value="InterPro"/>
</dbReference>
<evidence type="ECO:0000256" key="2">
    <source>
        <dbReference type="ARBA" id="ARBA00004167"/>
    </source>
</evidence>
<comment type="catalytic activity">
    <reaction evidence="1">
        <text>S-ubiquitinyl-[E2 ubiquitin-conjugating enzyme]-L-cysteine + [acceptor protein]-L-lysine = [E2 ubiquitin-conjugating enzyme]-L-cysteine + N(6)-ubiquitinyl-[acceptor protein]-L-lysine.</text>
        <dbReference type="EC" id="2.3.2.27"/>
    </reaction>
</comment>
<keyword evidence="10" id="KW-0833">Ubl conjugation pathway</keyword>
<reference evidence="18" key="1">
    <citation type="submission" date="2023-05" db="EMBL/GenBank/DDBJ databases">
        <authorList>
            <person name="Huff M."/>
        </authorList>
    </citation>
    <scope>NUCLEOTIDE SEQUENCE</scope>
</reference>
<keyword evidence="7" id="KW-0479">Metal-binding</keyword>
<evidence type="ECO:0000256" key="10">
    <source>
        <dbReference type="ARBA" id="ARBA00022786"/>
    </source>
</evidence>
<dbReference type="AlphaFoldDB" id="A0AAD2DPR0"/>
<keyword evidence="19" id="KW-1185">Reference proteome</keyword>
<feature type="chain" id="PRO_5042232404" description="RING-type E3 ubiquitin transferase" evidence="16">
    <location>
        <begin position="21"/>
        <end position="319"/>
    </location>
</feature>
<evidence type="ECO:0000259" key="17">
    <source>
        <dbReference type="Pfam" id="PF13947"/>
    </source>
</evidence>
<dbReference type="Pfam" id="PF13947">
    <property type="entry name" value="GUB_WAK_bind"/>
    <property type="match status" value="1"/>
</dbReference>
<evidence type="ECO:0000256" key="16">
    <source>
        <dbReference type="SAM" id="SignalP"/>
    </source>
</evidence>
<dbReference type="EC" id="2.3.2.27" evidence="4"/>
<dbReference type="GO" id="GO:0008270">
    <property type="term" value="F:zinc ion binding"/>
    <property type="evidence" value="ECO:0007669"/>
    <property type="project" value="UniProtKB-KW"/>
</dbReference>
<dbReference type="GO" id="GO:0061630">
    <property type="term" value="F:ubiquitin protein ligase activity"/>
    <property type="evidence" value="ECO:0007669"/>
    <property type="project" value="UniProtKB-EC"/>
</dbReference>
<keyword evidence="5" id="KW-0808">Transferase</keyword>
<evidence type="ECO:0000256" key="4">
    <source>
        <dbReference type="ARBA" id="ARBA00012483"/>
    </source>
</evidence>
<dbReference type="GO" id="GO:0016020">
    <property type="term" value="C:membrane"/>
    <property type="evidence" value="ECO:0007669"/>
    <property type="project" value="UniProtKB-SubCell"/>
</dbReference>
<protein>
    <recommendedName>
        <fullName evidence="4">RING-type E3 ubiquitin transferase</fullName>
        <ecNumber evidence="4">2.3.2.27</ecNumber>
    </recommendedName>
</protein>
<comment type="subcellular location">
    <subcellularLocation>
        <location evidence="2">Membrane</location>
        <topology evidence="2">Single-pass membrane protein</topology>
    </subcellularLocation>
</comment>
<evidence type="ECO:0000256" key="13">
    <source>
        <dbReference type="ARBA" id="ARBA00023136"/>
    </source>
</evidence>
<comment type="pathway">
    <text evidence="3">Protein modification; protein ubiquitination.</text>
</comment>
<keyword evidence="9" id="KW-0863">Zinc-finger</keyword>
<evidence type="ECO:0000256" key="11">
    <source>
        <dbReference type="ARBA" id="ARBA00022833"/>
    </source>
</evidence>
<dbReference type="EMBL" id="OU503040">
    <property type="protein sequence ID" value="CAI9762477.1"/>
    <property type="molecule type" value="Genomic_DNA"/>
</dbReference>
<keyword evidence="12 15" id="KW-1133">Transmembrane helix</keyword>
<proteinExistence type="inferred from homology"/>
<evidence type="ECO:0000256" key="8">
    <source>
        <dbReference type="ARBA" id="ARBA00022729"/>
    </source>
</evidence>
<evidence type="ECO:0000256" key="12">
    <source>
        <dbReference type="ARBA" id="ARBA00022989"/>
    </source>
</evidence>
<evidence type="ECO:0000256" key="7">
    <source>
        <dbReference type="ARBA" id="ARBA00022723"/>
    </source>
</evidence>
<evidence type="ECO:0000256" key="15">
    <source>
        <dbReference type="SAM" id="Phobius"/>
    </source>
</evidence>
<evidence type="ECO:0000256" key="1">
    <source>
        <dbReference type="ARBA" id="ARBA00000900"/>
    </source>
</evidence>
<gene>
    <name evidence="18" type="ORF">FPE_LOCUS9907</name>
</gene>
<feature type="domain" description="Wall-associated receptor kinase galacturonan-binding" evidence="17">
    <location>
        <begin position="24"/>
        <end position="88"/>
    </location>
</feature>
<comment type="similarity">
    <text evidence="14">Belongs to the RING-type zinc finger family. ATL subfamily.</text>
</comment>
<keyword evidence="13 15" id="KW-0472">Membrane</keyword>
<organism evidence="18 19">
    <name type="scientific">Fraxinus pennsylvanica</name>
    <dbReference type="NCBI Taxonomy" id="56036"/>
    <lineage>
        <taxon>Eukaryota</taxon>
        <taxon>Viridiplantae</taxon>
        <taxon>Streptophyta</taxon>
        <taxon>Embryophyta</taxon>
        <taxon>Tracheophyta</taxon>
        <taxon>Spermatophyta</taxon>
        <taxon>Magnoliopsida</taxon>
        <taxon>eudicotyledons</taxon>
        <taxon>Gunneridae</taxon>
        <taxon>Pentapetalae</taxon>
        <taxon>asterids</taxon>
        <taxon>lamiids</taxon>
        <taxon>Lamiales</taxon>
        <taxon>Oleaceae</taxon>
        <taxon>Oleeae</taxon>
        <taxon>Fraxinus</taxon>
    </lineage>
</organism>
<evidence type="ECO:0000256" key="5">
    <source>
        <dbReference type="ARBA" id="ARBA00022679"/>
    </source>
</evidence>
<evidence type="ECO:0000313" key="18">
    <source>
        <dbReference type="EMBL" id="CAI9762477.1"/>
    </source>
</evidence>
<evidence type="ECO:0000313" key="19">
    <source>
        <dbReference type="Proteomes" id="UP000834106"/>
    </source>
</evidence>
<dbReference type="InterPro" id="IPR046948">
    <property type="entry name" value="ATL20-22-like"/>
</dbReference>
<keyword evidence="8 16" id="KW-0732">Signal</keyword>
<feature type="signal peptide" evidence="16">
    <location>
        <begin position="1"/>
        <end position="20"/>
    </location>
</feature>
<feature type="transmembrane region" description="Helical" evidence="15">
    <location>
        <begin position="227"/>
        <end position="250"/>
    </location>
</feature>
<evidence type="ECO:0000256" key="6">
    <source>
        <dbReference type="ARBA" id="ARBA00022692"/>
    </source>
</evidence>